<dbReference type="WBParaSite" id="scaffold10291_cov149.g14676">
    <property type="protein sequence ID" value="scaffold10291_cov149.g14676"/>
    <property type="gene ID" value="scaffold10291_cov149.g14676"/>
</dbReference>
<sequence length="147" mass="16933">MTQRPSTGCDTYKKTVEEKKISKAERFKLQRRTSLPDFDLMELVSPKNLKILAPVFEKYKQFTPMEFVKEAKVYYDSSPPDLIRTAAMLWFGSMYAVKMLFLHHGINIVSHGALEEFCAHALIQSPIIDKAGIWDGTDNWESAELWV</sequence>
<evidence type="ECO:0000313" key="1">
    <source>
        <dbReference type="Proteomes" id="UP000887561"/>
    </source>
</evidence>
<keyword evidence="1" id="KW-1185">Reference proteome</keyword>
<name>A0A915LC11_MELJA</name>
<dbReference type="Proteomes" id="UP000887561">
    <property type="component" value="Unplaced"/>
</dbReference>
<proteinExistence type="predicted"/>
<dbReference type="AlphaFoldDB" id="A0A915LC11"/>
<reference evidence="2" key="1">
    <citation type="submission" date="2022-11" db="UniProtKB">
        <authorList>
            <consortium name="WormBaseParasite"/>
        </authorList>
    </citation>
    <scope>IDENTIFICATION</scope>
</reference>
<accession>A0A915LC11</accession>
<organism evidence="1 2">
    <name type="scientific">Meloidogyne javanica</name>
    <name type="common">Root-knot nematode worm</name>
    <dbReference type="NCBI Taxonomy" id="6303"/>
    <lineage>
        <taxon>Eukaryota</taxon>
        <taxon>Metazoa</taxon>
        <taxon>Ecdysozoa</taxon>
        <taxon>Nematoda</taxon>
        <taxon>Chromadorea</taxon>
        <taxon>Rhabditida</taxon>
        <taxon>Tylenchina</taxon>
        <taxon>Tylenchomorpha</taxon>
        <taxon>Tylenchoidea</taxon>
        <taxon>Meloidogynidae</taxon>
        <taxon>Meloidogyninae</taxon>
        <taxon>Meloidogyne</taxon>
        <taxon>Meloidogyne incognita group</taxon>
    </lineage>
</organism>
<protein>
    <submittedName>
        <fullName evidence="2">Uncharacterized protein</fullName>
    </submittedName>
</protein>
<evidence type="ECO:0000313" key="2">
    <source>
        <dbReference type="WBParaSite" id="scaffold10291_cov149.g14676"/>
    </source>
</evidence>